<dbReference type="SUPFAM" id="SSF81301">
    <property type="entry name" value="Nucleotidyltransferase"/>
    <property type="match status" value="1"/>
</dbReference>
<evidence type="ECO:0008006" key="5">
    <source>
        <dbReference type="Google" id="ProtNLM"/>
    </source>
</evidence>
<organism evidence="1 3">
    <name type="scientific">Billgrantia kenyensis</name>
    <dbReference type="NCBI Taxonomy" id="321266"/>
    <lineage>
        <taxon>Bacteria</taxon>
        <taxon>Pseudomonadati</taxon>
        <taxon>Pseudomonadota</taxon>
        <taxon>Gammaproteobacteria</taxon>
        <taxon>Oceanospirillales</taxon>
        <taxon>Halomonadaceae</taxon>
        <taxon>Billgrantia</taxon>
    </lineage>
</organism>
<gene>
    <name evidence="1" type="ORF">H1D44_19140</name>
    <name evidence="2" type="ORF">HOP48_19550</name>
</gene>
<evidence type="ECO:0000313" key="1">
    <source>
        <dbReference type="EMBL" id="MBA2781003.1"/>
    </source>
</evidence>
<evidence type="ECO:0000313" key="3">
    <source>
        <dbReference type="Proteomes" id="UP000518091"/>
    </source>
</evidence>
<comment type="caution">
    <text evidence="1">The sequence shown here is derived from an EMBL/GenBank/DDBJ whole genome shotgun (WGS) entry which is preliminary data.</text>
</comment>
<dbReference type="Gene3D" id="3.30.460.40">
    <property type="match status" value="1"/>
</dbReference>
<dbReference type="AlphaFoldDB" id="A0A7V9W4Q1"/>
<reference evidence="2 4" key="1">
    <citation type="submission" date="2020-05" db="EMBL/GenBank/DDBJ databases">
        <title>Comparative genomic analysis of denitrifying bacteria from Halomonas genus.</title>
        <authorList>
            <person name="Wang L."/>
            <person name="Shao Z."/>
        </authorList>
    </citation>
    <scope>NUCLEOTIDE SEQUENCE [LARGE SCALE GENOMIC DNA]</scope>
    <source>
        <strain evidence="2 4">DSM 17331</strain>
    </source>
</reference>
<dbReference type="EMBL" id="JABFUB010000030">
    <property type="protein sequence ID" value="MCG6663730.1"/>
    <property type="molecule type" value="Genomic_DNA"/>
</dbReference>
<dbReference type="Proteomes" id="UP000814353">
    <property type="component" value="Unassembled WGS sequence"/>
</dbReference>
<accession>A0A7V9W4Q1</accession>
<dbReference type="RefSeq" id="WP_181516874.1">
    <property type="nucleotide sequence ID" value="NZ_JABFUB010000030.1"/>
</dbReference>
<dbReference type="EMBL" id="JACEFT010000040">
    <property type="protein sequence ID" value="MBA2781003.1"/>
    <property type="molecule type" value="Genomic_DNA"/>
</dbReference>
<keyword evidence="4" id="KW-1185">Reference proteome</keyword>
<reference evidence="1 3" key="2">
    <citation type="submission" date="2020-07" db="EMBL/GenBank/DDBJ databases">
        <title>Identification of Halomonas strains.</title>
        <authorList>
            <person name="Xiao Z."/>
            <person name="Shen J."/>
        </authorList>
    </citation>
    <scope>NUCLEOTIDE SEQUENCE [LARGE SCALE GENOMIC DNA]</scope>
    <source>
        <strain evidence="1 3">DSM 17331</strain>
    </source>
</reference>
<evidence type="ECO:0000313" key="2">
    <source>
        <dbReference type="EMBL" id="MCG6663730.1"/>
    </source>
</evidence>
<protein>
    <recommendedName>
        <fullName evidence="5">MazG-related protein</fullName>
    </recommendedName>
</protein>
<sequence>MNQEQELQVAHRQRLAAHWIVSLLRSGNIPFIVCGGLAAQGHGASRPLHDIDLFVPEAHFAQVVAAGQGFISKPAQRYNEEGWNLEYVQFRYEGVKVEVGNAGEAYVYDVGRQAWARLDIDFTRYQKITLLGLELPVMRKADLIQYKSWLGRPVDAQDIREMGGRA</sequence>
<name>A0A7V9W4Q1_9GAMM</name>
<dbReference type="InterPro" id="IPR043519">
    <property type="entry name" value="NT_sf"/>
</dbReference>
<evidence type="ECO:0000313" key="4">
    <source>
        <dbReference type="Proteomes" id="UP000814353"/>
    </source>
</evidence>
<dbReference type="Proteomes" id="UP000518091">
    <property type="component" value="Unassembled WGS sequence"/>
</dbReference>
<proteinExistence type="predicted"/>